<dbReference type="RefSeq" id="WP_201244557.1">
    <property type="nucleotide sequence ID" value="NZ_NHSF01000043.1"/>
</dbReference>
<keyword evidence="4" id="KW-1015">Disulfide bond</keyword>
<evidence type="ECO:0000313" key="8">
    <source>
        <dbReference type="EMBL" id="MBK5930138.1"/>
    </source>
</evidence>
<gene>
    <name evidence="8" type="ORF">CCR82_06265</name>
</gene>
<dbReference type="PANTHER" id="PTHR45663:SF11">
    <property type="entry name" value="GEO12009P1"/>
    <property type="match status" value="1"/>
</dbReference>
<dbReference type="CDD" id="cd02956">
    <property type="entry name" value="ybbN"/>
    <property type="match status" value="1"/>
</dbReference>
<dbReference type="PRINTS" id="PR00421">
    <property type="entry name" value="THIOREDOXIN"/>
</dbReference>
<comment type="caution">
    <text evidence="8">The sequence shown here is derived from an EMBL/GenBank/DDBJ whole genome shotgun (WGS) entry which is preliminary data.</text>
</comment>
<keyword evidence="9" id="KW-1185">Reference proteome</keyword>
<dbReference type="Proteomes" id="UP001296967">
    <property type="component" value="Unassembled WGS sequence"/>
</dbReference>
<reference evidence="8" key="1">
    <citation type="submission" date="2017-05" db="EMBL/GenBank/DDBJ databases">
        <authorList>
            <person name="Imhoff J.F."/>
            <person name="Rahn T."/>
            <person name="Kuenzel S."/>
            <person name="Neulinger S.C."/>
        </authorList>
    </citation>
    <scope>NUCLEOTIDE SEQUENCE</scope>
    <source>
        <strain evidence="8">DSM 4395</strain>
    </source>
</reference>
<dbReference type="Pfam" id="PF14559">
    <property type="entry name" value="TPR_19"/>
    <property type="match status" value="1"/>
</dbReference>
<dbReference type="InterPro" id="IPR013766">
    <property type="entry name" value="Thioredoxin_domain"/>
</dbReference>
<evidence type="ECO:0000256" key="1">
    <source>
        <dbReference type="ARBA" id="ARBA00008987"/>
    </source>
</evidence>
<dbReference type="Gene3D" id="3.40.30.10">
    <property type="entry name" value="Glutaredoxin"/>
    <property type="match status" value="1"/>
</dbReference>
<dbReference type="GO" id="GO:0006950">
    <property type="term" value="P:response to stress"/>
    <property type="evidence" value="ECO:0007669"/>
    <property type="project" value="UniProtKB-ARBA"/>
</dbReference>
<dbReference type="InterPro" id="IPR017937">
    <property type="entry name" value="Thioredoxin_CS"/>
</dbReference>
<dbReference type="GO" id="GO:0005737">
    <property type="term" value="C:cytoplasm"/>
    <property type="evidence" value="ECO:0007669"/>
    <property type="project" value="TreeGrafter"/>
</dbReference>
<dbReference type="PROSITE" id="PS51352">
    <property type="entry name" value="THIOREDOXIN_2"/>
    <property type="match status" value="1"/>
</dbReference>
<comment type="similarity">
    <text evidence="1">Belongs to the thioredoxin family.</text>
</comment>
<evidence type="ECO:0000256" key="5">
    <source>
        <dbReference type="ARBA" id="ARBA00023284"/>
    </source>
</evidence>
<proteinExistence type="inferred from homology"/>
<accession>A0AAJ0UET8</accession>
<evidence type="ECO:0000256" key="6">
    <source>
        <dbReference type="NCBIfam" id="TIGR01068"/>
    </source>
</evidence>
<dbReference type="Gene3D" id="1.25.40.10">
    <property type="entry name" value="Tetratricopeptide repeat domain"/>
    <property type="match status" value="1"/>
</dbReference>
<keyword evidence="2" id="KW-0813">Transport</keyword>
<dbReference type="EMBL" id="NHSF01000043">
    <property type="protein sequence ID" value="MBK5930138.1"/>
    <property type="molecule type" value="Genomic_DNA"/>
</dbReference>
<dbReference type="Pfam" id="PF00085">
    <property type="entry name" value="Thioredoxin"/>
    <property type="match status" value="1"/>
</dbReference>
<keyword evidence="5" id="KW-0676">Redox-active center</keyword>
<feature type="non-terminal residue" evidence="8">
    <location>
        <position position="188"/>
    </location>
</feature>
<dbReference type="SUPFAM" id="SSF52833">
    <property type="entry name" value="Thioredoxin-like"/>
    <property type="match status" value="1"/>
</dbReference>
<dbReference type="GO" id="GO:0015035">
    <property type="term" value="F:protein-disulfide reductase activity"/>
    <property type="evidence" value="ECO:0007669"/>
    <property type="project" value="UniProtKB-UniRule"/>
</dbReference>
<dbReference type="NCBIfam" id="TIGR01068">
    <property type="entry name" value="thioredoxin"/>
    <property type="match status" value="1"/>
</dbReference>
<protein>
    <recommendedName>
        <fullName evidence="6">Thioredoxin</fullName>
    </recommendedName>
</protein>
<evidence type="ECO:0000313" key="9">
    <source>
        <dbReference type="Proteomes" id="UP001296967"/>
    </source>
</evidence>
<dbReference type="PROSITE" id="PS00194">
    <property type="entry name" value="THIOREDOXIN_1"/>
    <property type="match status" value="1"/>
</dbReference>
<keyword evidence="3" id="KW-0249">Electron transport</keyword>
<name>A0AAJ0UET8_HALSE</name>
<evidence type="ECO:0000259" key="7">
    <source>
        <dbReference type="PROSITE" id="PS51352"/>
    </source>
</evidence>
<dbReference type="FunFam" id="3.40.30.10:FF:000001">
    <property type="entry name" value="Thioredoxin"/>
    <property type="match status" value="1"/>
</dbReference>
<evidence type="ECO:0000256" key="3">
    <source>
        <dbReference type="ARBA" id="ARBA00022982"/>
    </source>
</evidence>
<dbReference type="InterPro" id="IPR005746">
    <property type="entry name" value="Thioredoxin"/>
</dbReference>
<dbReference type="PANTHER" id="PTHR45663">
    <property type="entry name" value="GEO12009P1"/>
    <property type="match status" value="1"/>
</dbReference>
<dbReference type="InterPro" id="IPR011990">
    <property type="entry name" value="TPR-like_helical_dom_sf"/>
</dbReference>
<dbReference type="InterPro" id="IPR036249">
    <property type="entry name" value="Thioredoxin-like_sf"/>
</dbReference>
<organism evidence="8 9">
    <name type="scientific">Halochromatium salexigens</name>
    <name type="common">Chromatium salexigens</name>
    <dbReference type="NCBI Taxonomy" id="49447"/>
    <lineage>
        <taxon>Bacteria</taxon>
        <taxon>Pseudomonadati</taxon>
        <taxon>Pseudomonadota</taxon>
        <taxon>Gammaproteobacteria</taxon>
        <taxon>Chromatiales</taxon>
        <taxon>Chromatiaceae</taxon>
        <taxon>Halochromatium</taxon>
    </lineage>
</organism>
<reference evidence="8" key="2">
    <citation type="journal article" date="2020" name="Microorganisms">
        <title>Osmotic Adaptation and Compatible Solute Biosynthesis of Phototrophic Bacteria as Revealed from Genome Analyses.</title>
        <authorList>
            <person name="Imhoff J.F."/>
            <person name="Rahn T."/>
            <person name="Kunzel S."/>
            <person name="Keller A."/>
            <person name="Neulinger S.C."/>
        </authorList>
    </citation>
    <scope>NUCLEOTIDE SEQUENCE</scope>
    <source>
        <strain evidence="8">DSM 4395</strain>
    </source>
</reference>
<feature type="domain" description="Thioredoxin" evidence="7">
    <location>
        <begin position="1"/>
        <end position="113"/>
    </location>
</feature>
<sequence length="188" mass="20512">MIDSAHIAAVTTADFERVVIQGSFERPVLVDFWADWCAPCRQLMPILSRLAEAFDGQFLLAKVDTEAEQALAAQAGIRSLPTVQLFKEGQVVDQFMGALPEGQIREFLSRHLSRASDRLLDQARQSMAAGDLSEAAALIERAQHEDPDNRQVFVAQVQLKAAEGDAEGALALLERTPLELANDAELAA</sequence>
<dbReference type="AlphaFoldDB" id="A0AAJ0UET8"/>
<evidence type="ECO:0000256" key="2">
    <source>
        <dbReference type="ARBA" id="ARBA00022448"/>
    </source>
</evidence>
<evidence type="ECO:0000256" key="4">
    <source>
        <dbReference type="ARBA" id="ARBA00023157"/>
    </source>
</evidence>